<dbReference type="PANTHER" id="PTHR43072">
    <property type="entry name" value="N-ACETYLTRANSFERASE"/>
    <property type="match status" value="1"/>
</dbReference>
<evidence type="ECO:0000256" key="2">
    <source>
        <dbReference type="ARBA" id="ARBA00023315"/>
    </source>
</evidence>
<evidence type="ECO:0000313" key="5">
    <source>
        <dbReference type="Proteomes" id="UP000320235"/>
    </source>
</evidence>
<keyword evidence="2" id="KW-0012">Acyltransferase</keyword>
<protein>
    <submittedName>
        <fullName evidence="4">Phosphinothricin acetyltransferase</fullName>
    </submittedName>
</protein>
<dbReference type="InterPro" id="IPR000182">
    <property type="entry name" value="GNAT_dom"/>
</dbReference>
<evidence type="ECO:0000259" key="3">
    <source>
        <dbReference type="PROSITE" id="PS51186"/>
    </source>
</evidence>
<dbReference type="Pfam" id="PF00583">
    <property type="entry name" value="Acetyltransf_1"/>
    <property type="match status" value="1"/>
</dbReference>
<reference evidence="4 5" key="1">
    <citation type="submission" date="2019-06" db="EMBL/GenBank/DDBJ databases">
        <title>Sequencing the genomes of 1000 actinobacteria strains.</title>
        <authorList>
            <person name="Klenk H.-P."/>
        </authorList>
    </citation>
    <scope>NUCLEOTIDE SEQUENCE [LARGE SCALE GENOMIC DNA]</scope>
    <source>
        <strain evidence="4 5">DSM 105492</strain>
    </source>
</reference>
<organism evidence="4 5">
    <name type="scientific">Microbacterium kyungheense</name>
    <dbReference type="NCBI Taxonomy" id="1263636"/>
    <lineage>
        <taxon>Bacteria</taxon>
        <taxon>Bacillati</taxon>
        <taxon>Actinomycetota</taxon>
        <taxon>Actinomycetes</taxon>
        <taxon>Micrococcales</taxon>
        <taxon>Microbacteriaceae</taxon>
        <taxon>Microbacterium</taxon>
    </lineage>
</organism>
<evidence type="ECO:0000256" key="1">
    <source>
        <dbReference type="ARBA" id="ARBA00022679"/>
    </source>
</evidence>
<name>A0A543F167_9MICO</name>
<dbReference type="Proteomes" id="UP000320235">
    <property type="component" value="Unassembled WGS sequence"/>
</dbReference>
<comment type="caution">
    <text evidence="4">The sequence shown here is derived from an EMBL/GenBank/DDBJ whole genome shotgun (WGS) entry which is preliminary data.</text>
</comment>
<dbReference type="SUPFAM" id="SSF55729">
    <property type="entry name" value="Acyl-CoA N-acyltransferases (Nat)"/>
    <property type="match status" value="1"/>
</dbReference>
<dbReference type="GO" id="GO:0016747">
    <property type="term" value="F:acyltransferase activity, transferring groups other than amino-acyl groups"/>
    <property type="evidence" value="ECO:0007669"/>
    <property type="project" value="InterPro"/>
</dbReference>
<dbReference type="EMBL" id="VFPE01000002">
    <property type="protein sequence ID" value="TQM27530.1"/>
    <property type="molecule type" value="Genomic_DNA"/>
</dbReference>
<feature type="domain" description="N-acetyltransferase" evidence="3">
    <location>
        <begin position="2"/>
        <end position="157"/>
    </location>
</feature>
<sequence>MTSLRAADDRDLDAILAIHNDAIAHSRAIWTDALVDRREREQWLAARREVGHPVVVAEVDGVVAGYATYGPWRLKSGYRYTVEDSIYLDRAFRGQGIGGLLLGEIIRIARERGLRVMIADIEAGNTASIRLHERFGFTHAGLLRGIGTKFDERLDLAILELPLDS</sequence>
<keyword evidence="1 4" id="KW-0808">Transferase</keyword>
<accession>A0A543F167</accession>
<gene>
    <name evidence="4" type="ORF">FB391_1549</name>
</gene>
<dbReference type="RefSeq" id="WP_141893873.1">
    <property type="nucleotide sequence ID" value="NZ_BAABLH010000004.1"/>
</dbReference>
<dbReference type="AlphaFoldDB" id="A0A543F167"/>
<proteinExistence type="predicted"/>
<dbReference type="PANTHER" id="PTHR43072:SF23">
    <property type="entry name" value="UPF0039 PROTEIN C11D3.02C"/>
    <property type="match status" value="1"/>
</dbReference>
<keyword evidence="5" id="KW-1185">Reference proteome</keyword>
<dbReference type="OrthoDB" id="3173333at2"/>
<dbReference type="InterPro" id="IPR016181">
    <property type="entry name" value="Acyl_CoA_acyltransferase"/>
</dbReference>
<dbReference type="PROSITE" id="PS51186">
    <property type="entry name" value="GNAT"/>
    <property type="match status" value="1"/>
</dbReference>
<dbReference type="Gene3D" id="3.40.630.30">
    <property type="match status" value="1"/>
</dbReference>
<evidence type="ECO:0000313" key="4">
    <source>
        <dbReference type="EMBL" id="TQM27530.1"/>
    </source>
</evidence>